<dbReference type="AlphaFoldDB" id="A0A2G8RVI1"/>
<proteinExistence type="predicted"/>
<protein>
    <submittedName>
        <fullName evidence="2">Uncharacterized protein</fullName>
    </submittedName>
</protein>
<comment type="caution">
    <text evidence="2">The sequence shown here is derived from an EMBL/GenBank/DDBJ whole genome shotgun (WGS) entry which is preliminary data.</text>
</comment>
<name>A0A2G8RVI1_9APHY</name>
<dbReference type="Proteomes" id="UP000230002">
    <property type="component" value="Unassembled WGS sequence"/>
</dbReference>
<dbReference type="EMBL" id="AYKW01000051">
    <property type="protein sequence ID" value="PIL25520.1"/>
    <property type="molecule type" value="Genomic_DNA"/>
</dbReference>
<feature type="compositionally biased region" description="Basic and acidic residues" evidence="1">
    <location>
        <begin position="7"/>
        <end position="16"/>
    </location>
</feature>
<dbReference type="OrthoDB" id="2754196at2759"/>
<sequence>MTSSPSHRLDDRESRLTTEPSQSEAPRVELARLRSLVFTVSAYPPAAEILQGLSLQPSALICLDNLFVPYNSLDPDPIPAELGPMSTVTELEFAVEQEMLFLVAQSTAESSGGFWLKLGPMSTVTELEFAVEQEMLFLVAQSTAESSGGFWLKVRHEDDLNITALRADVYDTVPPPILGDFVHLSELSVRLVGSQFGTGTDDSDAPPPLVHSLCVALSCSPPQHQAVVCPALRALTLEWPRNMPKAEDLGVPAIIAMLSARARLGHRIRRLVVQAVAIEFGLIRMPHLSEQLVALAAHVEEYEECVDADVHACPFEMRDVWNARGAEEYWARGGR</sequence>
<evidence type="ECO:0000313" key="3">
    <source>
        <dbReference type="Proteomes" id="UP000230002"/>
    </source>
</evidence>
<organism evidence="2 3">
    <name type="scientific">Ganoderma sinense ZZ0214-1</name>
    <dbReference type="NCBI Taxonomy" id="1077348"/>
    <lineage>
        <taxon>Eukaryota</taxon>
        <taxon>Fungi</taxon>
        <taxon>Dikarya</taxon>
        <taxon>Basidiomycota</taxon>
        <taxon>Agaricomycotina</taxon>
        <taxon>Agaricomycetes</taxon>
        <taxon>Polyporales</taxon>
        <taxon>Polyporaceae</taxon>
        <taxon>Ganoderma</taxon>
    </lineage>
</organism>
<evidence type="ECO:0000256" key="1">
    <source>
        <dbReference type="SAM" id="MobiDB-lite"/>
    </source>
</evidence>
<accession>A0A2G8RVI1</accession>
<gene>
    <name evidence="2" type="ORF">GSI_12421</name>
</gene>
<keyword evidence="3" id="KW-1185">Reference proteome</keyword>
<feature type="region of interest" description="Disordered" evidence="1">
    <location>
        <begin position="1"/>
        <end position="25"/>
    </location>
</feature>
<evidence type="ECO:0000313" key="2">
    <source>
        <dbReference type="EMBL" id="PIL25520.1"/>
    </source>
</evidence>
<reference evidence="2 3" key="1">
    <citation type="journal article" date="2015" name="Sci. Rep.">
        <title>Chromosome-level genome map provides insights into diverse defense mechanisms in the medicinal fungus Ganoderma sinense.</title>
        <authorList>
            <person name="Zhu Y."/>
            <person name="Xu J."/>
            <person name="Sun C."/>
            <person name="Zhou S."/>
            <person name="Xu H."/>
            <person name="Nelson D.R."/>
            <person name="Qian J."/>
            <person name="Song J."/>
            <person name="Luo H."/>
            <person name="Xiang L."/>
            <person name="Li Y."/>
            <person name="Xu Z."/>
            <person name="Ji A."/>
            <person name="Wang L."/>
            <person name="Lu S."/>
            <person name="Hayward A."/>
            <person name="Sun W."/>
            <person name="Li X."/>
            <person name="Schwartz D.C."/>
            <person name="Wang Y."/>
            <person name="Chen S."/>
        </authorList>
    </citation>
    <scope>NUCLEOTIDE SEQUENCE [LARGE SCALE GENOMIC DNA]</scope>
    <source>
        <strain evidence="2 3">ZZ0214-1</strain>
    </source>
</reference>